<dbReference type="InterPro" id="IPR019826">
    <property type="entry name" value="Carboxylesterase_B_AS"/>
</dbReference>
<dbReference type="EC" id="3.1.1.-" evidence="3"/>
<dbReference type="SUPFAM" id="SSF53474">
    <property type="entry name" value="alpha/beta-Hydrolases"/>
    <property type="match status" value="1"/>
</dbReference>
<evidence type="ECO:0000256" key="3">
    <source>
        <dbReference type="RuleBase" id="RU361235"/>
    </source>
</evidence>
<accession>A0A2K1QVF7</accession>
<dbReference type="Gene3D" id="3.40.50.1820">
    <property type="entry name" value="alpha/beta hydrolase"/>
    <property type="match status" value="1"/>
</dbReference>
<evidence type="ECO:0000256" key="2">
    <source>
        <dbReference type="ARBA" id="ARBA00022801"/>
    </source>
</evidence>
<evidence type="ECO:0000313" key="6">
    <source>
        <dbReference type="Proteomes" id="UP000243797"/>
    </source>
</evidence>
<evidence type="ECO:0000256" key="1">
    <source>
        <dbReference type="ARBA" id="ARBA00005964"/>
    </source>
</evidence>
<feature type="domain" description="Carboxylesterase type B" evidence="4">
    <location>
        <begin position="16"/>
        <end position="226"/>
    </location>
</feature>
<dbReference type="GO" id="GO:0016787">
    <property type="term" value="F:hydrolase activity"/>
    <property type="evidence" value="ECO:0007669"/>
    <property type="project" value="UniProtKB-KW"/>
</dbReference>
<dbReference type="InParanoid" id="A0A2K1QVF7"/>
<comment type="similarity">
    <text evidence="1 3">Belongs to the type-B carboxylesterase/lipase family.</text>
</comment>
<dbReference type="InterPro" id="IPR002018">
    <property type="entry name" value="CarbesteraseB"/>
</dbReference>
<evidence type="ECO:0000313" key="5">
    <source>
        <dbReference type="EMBL" id="PNS18999.1"/>
    </source>
</evidence>
<keyword evidence="2 3" id="KW-0378">Hydrolase</keyword>
<gene>
    <name evidence="5" type="ORF">CAC42_6094</name>
</gene>
<name>A0A2K1QVF7_9PEZI</name>
<dbReference type="PROSITE" id="PS00122">
    <property type="entry name" value="CARBOXYLESTERASE_B_1"/>
    <property type="match status" value="1"/>
</dbReference>
<sequence>MPLHHQTLNSTISGVARPSFTHYLGLPYATIPSRFSNPVLADKYPATLTATAHGPRCPQIPVDAGYLLREPEGDVFYSTTEDELKCTNLDIAVPADVQGKDLPVLLWVHGGSQTVSYGSSASKIGDVTRLVTQSVESGEPIIVVSVQYRLGIFHVGDSAERKNLGLRDLMVALEWTRCFIGGFGGDKDRITLAGESAGAALAHAMVVMGAEVKRVALMSGSLYMSGPRPDAMGEAAVRGPVREKLKGFGAGGGLEGASAEELVRAQKEAGLVSVFLQEEEGLKNWQRKTGRVEELVVGDCEYEGVLWRNGVEGLSAEEIDAAFSKGGASAEKLKKLYHINKERASSCKHGALDFINDVLWAMPTWTLAKQFRDEGKMVYTYLFDQPNPWQASARAHHAVDLVYLFEGFDISSNPAGQALAKDMRQRYINWVNDSKPWAADKTCVFGPHGKVTEAGQDEVRSRRRMREIDELRSMPFAEALGVLPGLIAGRISLHN</sequence>
<dbReference type="OrthoDB" id="3200163at2759"/>
<evidence type="ECO:0000259" key="4">
    <source>
        <dbReference type="Pfam" id="PF00135"/>
    </source>
</evidence>
<proteinExistence type="inferred from homology"/>
<feature type="domain" description="Carboxylesterase type B" evidence="4">
    <location>
        <begin position="328"/>
        <end position="436"/>
    </location>
</feature>
<dbReference type="InterPro" id="IPR029058">
    <property type="entry name" value="AB_hydrolase_fold"/>
</dbReference>
<organism evidence="5 6">
    <name type="scientific">Sphaceloma murrayae</name>
    <dbReference type="NCBI Taxonomy" id="2082308"/>
    <lineage>
        <taxon>Eukaryota</taxon>
        <taxon>Fungi</taxon>
        <taxon>Dikarya</taxon>
        <taxon>Ascomycota</taxon>
        <taxon>Pezizomycotina</taxon>
        <taxon>Dothideomycetes</taxon>
        <taxon>Dothideomycetidae</taxon>
        <taxon>Myriangiales</taxon>
        <taxon>Elsinoaceae</taxon>
        <taxon>Sphaceloma</taxon>
    </lineage>
</organism>
<dbReference type="Pfam" id="PF00135">
    <property type="entry name" value="COesterase"/>
    <property type="match status" value="2"/>
</dbReference>
<keyword evidence="6" id="KW-1185">Reference proteome</keyword>
<dbReference type="PANTHER" id="PTHR43142">
    <property type="entry name" value="CARBOXYLIC ESTER HYDROLASE"/>
    <property type="match status" value="1"/>
</dbReference>
<protein>
    <recommendedName>
        <fullName evidence="3">Carboxylic ester hydrolase</fullName>
        <ecNumber evidence="3">3.1.1.-</ecNumber>
    </recommendedName>
</protein>
<dbReference type="AlphaFoldDB" id="A0A2K1QVF7"/>
<dbReference type="PANTHER" id="PTHR43142:SF5">
    <property type="entry name" value="CARBOXYLIC ESTER HYDROLASE"/>
    <property type="match status" value="1"/>
</dbReference>
<reference evidence="5 6" key="1">
    <citation type="submission" date="2017-06" db="EMBL/GenBank/DDBJ databases">
        <title>Draft genome sequence of a variant of Elsinoe murrayae.</title>
        <authorList>
            <person name="Cheng Q."/>
        </authorList>
    </citation>
    <scope>NUCLEOTIDE SEQUENCE [LARGE SCALE GENOMIC DNA]</scope>
    <source>
        <strain evidence="5 6">CQ-2017a</strain>
    </source>
</reference>
<comment type="caution">
    <text evidence="5">The sequence shown here is derived from an EMBL/GenBank/DDBJ whole genome shotgun (WGS) entry which is preliminary data.</text>
</comment>
<dbReference type="STRING" id="2082308.A0A2K1QVF7"/>
<dbReference type="EMBL" id="NKHZ01000036">
    <property type="protein sequence ID" value="PNS18999.1"/>
    <property type="molecule type" value="Genomic_DNA"/>
</dbReference>
<dbReference type="Proteomes" id="UP000243797">
    <property type="component" value="Unassembled WGS sequence"/>
</dbReference>